<dbReference type="Proteomes" id="UP001374535">
    <property type="component" value="Chromosome 9"/>
</dbReference>
<name>A0AAQ3MV00_VIGMU</name>
<sequence length="233" mass="25593">MEQTMLEAIQFNEEIQGIIAPAPETASSFTALLELPPTQAVELLHSPERAGKPPRHNPKPYPLTSFASASASSANLTFPLSVFAGENSNSNSNSNSTEIKRELPETDSNPSSTQGGGSASDPALENKDEKGLKRKEREKKGVSPMDCNFPPTVAPVVWPEIPQNANRQQYQQPWQFDAFHHQPIWGREEDNTNFMTPENSLLSYDSSANSGKSDLSFYLTLSSQKSHSTKICI</sequence>
<evidence type="ECO:0000256" key="1">
    <source>
        <dbReference type="SAM" id="MobiDB-lite"/>
    </source>
</evidence>
<proteinExistence type="predicted"/>
<organism evidence="2 3">
    <name type="scientific">Vigna mungo</name>
    <name type="common">Black gram</name>
    <name type="synonym">Phaseolus mungo</name>
    <dbReference type="NCBI Taxonomy" id="3915"/>
    <lineage>
        <taxon>Eukaryota</taxon>
        <taxon>Viridiplantae</taxon>
        <taxon>Streptophyta</taxon>
        <taxon>Embryophyta</taxon>
        <taxon>Tracheophyta</taxon>
        <taxon>Spermatophyta</taxon>
        <taxon>Magnoliopsida</taxon>
        <taxon>eudicotyledons</taxon>
        <taxon>Gunneridae</taxon>
        <taxon>Pentapetalae</taxon>
        <taxon>rosids</taxon>
        <taxon>fabids</taxon>
        <taxon>Fabales</taxon>
        <taxon>Fabaceae</taxon>
        <taxon>Papilionoideae</taxon>
        <taxon>50 kb inversion clade</taxon>
        <taxon>NPAAA clade</taxon>
        <taxon>indigoferoid/millettioid clade</taxon>
        <taxon>Phaseoleae</taxon>
        <taxon>Vigna</taxon>
    </lineage>
</organism>
<reference evidence="2 3" key="1">
    <citation type="journal article" date="2023" name="Life. Sci Alliance">
        <title>Evolutionary insights into 3D genome organization and epigenetic landscape of Vigna mungo.</title>
        <authorList>
            <person name="Junaid A."/>
            <person name="Singh B."/>
            <person name="Bhatia S."/>
        </authorList>
    </citation>
    <scope>NUCLEOTIDE SEQUENCE [LARGE SCALE GENOMIC DNA]</scope>
    <source>
        <tissue evidence="2">Leaf</tissue>
    </source>
</reference>
<dbReference type="EMBL" id="CP144692">
    <property type="protein sequence ID" value="WVY98184.1"/>
    <property type="molecule type" value="Genomic_DNA"/>
</dbReference>
<accession>A0AAQ3MV00</accession>
<dbReference type="AlphaFoldDB" id="A0AAQ3MV00"/>
<keyword evidence="3" id="KW-1185">Reference proteome</keyword>
<evidence type="ECO:0000313" key="2">
    <source>
        <dbReference type="EMBL" id="WVY98184.1"/>
    </source>
</evidence>
<gene>
    <name evidence="2" type="ORF">V8G54_030335</name>
</gene>
<protein>
    <submittedName>
        <fullName evidence="2">Uncharacterized protein</fullName>
    </submittedName>
</protein>
<feature type="compositionally biased region" description="Low complexity" evidence="1">
    <location>
        <begin position="87"/>
        <end position="96"/>
    </location>
</feature>
<feature type="region of interest" description="Disordered" evidence="1">
    <location>
        <begin position="40"/>
        <end position="66"/>
    </location>
</feature>
<feature type="region of interest" description="Disordered" evidence="1">
    <location>
        <begin position="86"/>
        <end position="147"/>
    </location>
</feature>
<evidence type="ECO:0000313" key="3">
    <source>
        <dbReference type="Proteomes" id="UP001374535"/>
    </source>
</evidence>